<feature type="chain" id="PRO_5014162906" evidence="1">
    <location>
        <begin position="29"/>
        <end position="340"/>
    </location>
</feature>
<name>A0A2I2KRJ2_9ACTN</name>
<dbReference type="SUPFAM" id="SSF53850">
    <property type="entry name" value="Periplasmic binding protein-like II"/>
    <property type="match status" value="1"/>
</dbReference>
<gene>
    <name evidence="3" type="ORF">FRACA_2340004</name>
</gene>
<reference evidence="3 4" key="1">
    <citation type="submission" date="2017-06" db="EMBL/GenBank/DDBJ databases">
        <authorList>
            <person name="Kim H.J."/>
            <person name="Triplett B.A."/>
        </authorList>
    </citation>
    <scope>NUCLEOTIDE SEQUENCE [LARGE SCALE GENOMIC DNA]</scope>
    <source>
        <strain evidence="3">FRACA_ARgP5</strain>
    </source>
</reference>
<dbReference type="Pfam" id="PF09084">
    <property type="entry name" value="NMT1"/>
    <property type="match status" value="1"/>
</dbReference>
<dbReference type="OrthoDB" id="174578at2"/>
<dbReference type="GO" id="GO:0009228">
    <property type="term" value="P:thiamine biosynthetic process"/>
    <property type="evidence" value="ECO:0007669"/>
    <property type="project" value="InterPro"/>
</dbReference>
<evidence type="ECO:0000313" key="4">
    <source>
        <dbReference type="Proteomes" id="UP000234331"/>
    </source>
</evidence>
<dbReference type="Proteomes" id="UP000234331">
    <property type="component" value="Unassembled WGS sequence"/>
</dbReference>
<evidence type="ECO:0000256" key="1">
    <source>
        <dbReference type="SAM" id="SignalP"/>
    </source>
</evidence>
<dbReference type="InterPro" id="IPR027939">
    <property type="entry name" value="NMT1/THI5"/>
</dbReference>
<dbReference type="PROSITE" id="PS51257">
    <property type="entry name" value="PROKAR_LIPOPROTEIN"/>
    <property type="match status" value="1"/>
</dbReference>
<organism evidence="3 4">
    <name type="scientific">Frankia canadensis</name>
    <dbReference type="NCBI Taxonomy" id="1836972"/>
    <lineage>
        <taxon>Bacteria</taxon>
        <taxon>Bacillati</taxon>
        <taxon>Actinomycetota</taxon>
        <taxon>Actinomycetes</taxon>
        <taxon>Frankiales</taxon>
        <taxon>Frankiaceae</taxon>
        <taxon>Frankia</taxon>
    </lineage>
</organism>
<proteinExistence type="predicted"/>
<keyword evidence="4" id="KW-1185">Reference proteome</keyword>
<protein>
    <submittedName>
        <fullName evidence="3">ABC-type nitrate/sulfonate/bicarbonate transport system, periplasmic component</fullName>
    </submittedName>
</protein>
<accession>A0A2I2KRJ2</accession>
<dbReference type="PANTHER" id="PTHR31528:SF3">
    <property type="entry name" value="THIAMINE BIOSYNTHESIS PROTEIN HI_0357-RELATED"/>
    <property type="match status" value="1"/>
</dbReference>
<dbReference type="AlphaFoldDB" id="A0A2I2KRJ2"/>
<dbReference type="InterPro" id="IPR015168">
    <property type="entry name" value="SsuA/THI5"/>
</dbReference>
<dbReference type="PANTHER" id="PTHR31528">
    <property type="entry name" value="4-AMINO-5-HYDROXYMETHYL-2-METHYLPYRIMIDINE PHOSPHATE SYNTHASE THI11-RELATED"/>
    <property type="match status" value="1"/>
</dbReference>
<feature type="signal peptide" evidence="1">
    <location>
        <begin position="1"/>
        <end position="28"/>
    </location>
</feature>
<dbReference type="Gene3D" id="3.40.190.10">
    <property type="entry name" value="Periplasmic binding protein-like II"/>
    <property type="match status" value="2"/>
</dbReference>
<dbReference type="EMBL" id="FZMO01000151">
    <property type="protein sequence ID" value="SNQ48288.1"/>
    <property type="molecule type" value="Genomic_DNA"/>
</dbReference>
<evidence type="ECO:0000259" key="2">
    <source>
        <dbReference type="Pfam" id="PF09084"/>
    </source>
</evidence>
<dbReference type="RefSeq" id="WP_101831990.1">
    <property type="nucleotide sequence ID" value="NZ_FZMO01000151.1"/>
</dbReference>
<sequence>MITRHPRRLVLFAAALAAVTLAVTTACGSGGSSGGDRRPATVLLDWEPNPDHLALYSALDGGDYADAGLNVTLRSPSDPSDPLKLVSTGTVDLGISYEPEVIIAGAEKLDVVAVAALVPTALNSIMAVGSAGITKPADLAGATVGTSGLRTDQAFLAAIAKANHFDSASVHQVDVGADLLPAMISKKVRATLGAYRNVEGVTLASRGLSPKIIPVTEAGVPEYDELVVVARRSRLAKDPAYQTLVRDFLRATAAGNARVLADPAKATDALSGVADGYDPKLLPTMVQATAPLLRNPDGFGRMGIGAWTSFIGWMRAENLITTTVPAADVVTEAYLPKSTP</sequence>
<keyword evidence="1" id="KW-0732">Signal</keyword>
<evidence type="ECO:0000313" key="3">
    <source>
        <dbReference type="EMBL" id="SNQ48288.1"/>
    </source>
</evidence>
<feature type="domain" description="SsuA/THI5-like" evidence="2">
    <location>
        <begin position="49"/>
        <end position="266"/>
    </location>
</feature>